<comment type="function">
    <text evidence="8">F(1)F(0) ATP synthase produces ATP from ADP in the presence of a proton or sodium gradient. F-type ATPases consist of two structural domains, F(1) containing the extramembraneous catalytic core and F(0) containing the membrane proton channel, linked together by a central stalk and a peripheral stalk. During catalysis, ATP synthesis in the catalytic domain of F(1) is coupled via a rotary mechanism of the central stalk subunits to proton translocation.</text>
</comment>
<evidence type="ECO:0000256" key="7">
    <source>
        <dbReference type="ARBA" id="ARBA00023310"/>
    </source>
</evidence>
<dbReference type="InterPro" id="IPR020781">
    <property type="entry name" value="ATPase_OSCP/d_CS"/>
</dbReference>
<dbReference type="Pfam" id="PF00213">
    <property type="entry name" value="OSCP"/>
    <property type="match status" value="1"/>
</dbReference>
<reference evidence="9 10" key="1">
    <citation type="submission" date="2024-08" db="EMBL/GenBank/DDBJ databases">
        <title>Whole-genome sequencing of halo(alkali)philic microorganisms from hypersaline lakes.</title>
        <authorList>
            <person name="Sorokin D.Y."/>
            <person name="Merkel A.Y."/>
            <person name="Messina E."/>
            <person name="Yakimov M."/>
        </authorList>
    </citation>
    <scope>NUCLEOTIDE SEQUENCE [LARGE SCALE GENOMIC DNA]</scope>
    <source>
        <strain evidence="9 10">Cl-TMA</strain>
    </source>
</reference>
<dbReference type="NCBIfam" id="TIGR01145">
    <property type="entry name" value="ATP_synt_delta"/>
    <property type="match status" value="1"/>
</dbReference>
<comment type="similarity">
    <text evidence="8">Belongs to the ATPase delta chain family.</text>
</comment>
<dbReference type="EMBL" id="JBGUAW010000001">
    <property type="protein sequence ID" value="MFA9459234.1"/>
    <property type="molecule type" value="Genomic_DNA"/>
</dbReference>
<protein>
    <recommendedName>
        <fullName evidence="8">ATP synthase subunit delta</fullName>
    </recommendedName>
    <alternativeName>
        <fullName evidence="8">ATP synthase F(1) sector subunit delta</fullName>
    </alternativeName>
    <alternativeName>
        <fullName evidence="8">F-type ATPase subunit delta</fullName>
        <shortName evidence="8">F-ATPase subunit delta</shortName>
    </alternativeName>
</protein>
<dbReference type="SUPFAM" id="SSF47928">
    <property type="entry name" value="N-terminal domain of the delta subunit of the F1F0-ATP synthase"/>
    <property type="match status" value="1"/>
</dbReference>
<dbReference type="Gene3D" id="1.10.520.20">
    <property type="entry name" value="N-terminal domain of the delta subunit of the F1F0-ATP synthase"/>
    <property type="match status" value="1"/>
</dbReference>
<dbReference type="InterPro" id="IPR026015">
    <property type="entry name" value="ATP_synth_OSCP/delta_N_sf"/>
</dbReference>
<keyword evidence="8" id="KW-1003">Cell membrane</keyword>
<dbReference type="HAMAP" id="MF_01416">
    <property type="entry name" value="ATP_synth_delta_bact"/>
    <property type="match status" value="1"/>
</dbReference>
<comment type="caution">
    <text evidence="9">The sequence shown here is derived from an EMBL/GenBank/DDBJ whole genome shotgun (WGS) entry which is preliminary data.</text>
</comment>
<dbReference type="PROSITE" id="PS00389">
    <property type="entry name" value="ATPASE_DELTA"/>
    <property type="match status" value="1"/>
</dbReference>
<dbReference type="RefSeq" id="WP_373654026.1">
    <property type="nucleotide sequence ID" value="NZ_JBGUAW010000001.1"/>
</dbReference>
<dbReference type="Proteomes" id="UP001575181">
    <property type="component" value="Unassembled WGS sequence"/>
</dbReference>
<keyword evidence="4 8" id="KW-0406">Ion transport</keyword>
<keyword evidence="3 8" id="KW-0375">Hydrogen ion transport</keyword>
<evidence type="ECO:0000256" key="1">
    <source>
        <dbReference type="ARBA" id="ARBA00004370"/>
    </source>
</evidence>
<evidence type="ECO:0000256" key="2">
    <source>
        <dbReference type="ARBA" id="ARBA00022448"/>
    </source>
</evidence>
<comment type="function">
    <text evidence="8">This protein is part of the stalk that links CF(0) to CF(1). It either transmits conformational changes from CF(0) to CF(1) or is implicated in proton conduction.</text>
</comment>
<evidence type="ECO:0000256" key="3">
    <source>
        <dbReference type="ARBA" id="ARBA00022781"/>
    </source>
</evidence>
<organism evidence="9 10">
    <name type="scientific">Thiohalorhabdus methylotrophus</name>
    <dbReference type="NCBI Taxonomy" id="3242694"/>
    <lineage>
        <taxon>Bacteria</taxon>
        <taxon>Pseudomonadati</taxon>
        <taxon>Pseudomonadota</taxon>
        <taxon>Gammaproteobacteria</taxon>
        <taxon>Thiohalorhabdales</taxon>
        <taxon>Thiohalorhabdaceae</taxon>
        <taxon>Thiohalorhabdus</taxon>
    </lineage>
</organism>
<proteinExistence type="inferred from homology"/>
<sequence length="178" mass="19558">MADAYTIARPYAEAIFELAQSGGTFSEWEESLTLLAAIAEDPSMQRVLGNPKVGRKRQEEVFHSVAGDRLDQGARRLLDALFTNDRVTFLPDILEIYQDLRRGAEGEVHAEVTAAAPLDEEAEKAIASQLEKRFGKKVSVESRVDESLMAGIVIRAGDMVIDGSVRGGLEQLRNQLKA</sequence>
<keyword evidence="7 8" id="KW-0066">ATP synthesis</keyword>
<dbReference type="PANTHER" id="PTHR11910">
    <property type="entry name" value="ATP SYNTHASE DELTA CHAIN"/>
    <property type="match status" value="1"/>
</dbReference>
<keyword evidence="6 8" id="KW-0139">CF(1)</keyword>
<dbReference type="PRINTS" id="PR00125">
    <property type="entry name" value="ATPASEDELTA"/>
</dbReference>
<dbReference type="InterPro" id="IPR000711">
    <property type="entry name" value="ATPase_OSCP/dsu"/>
</dbReference>
<evidence type="ECO:0000256" key="5">
    <source>
        <dbReference type="ARBA" id="ARBA00023136"/>
    </source>
</evidence>
<comment type="subcellular location">
    <subcellularLocation>
        <location evidence="8">Cell membrane</location>
        <topology evidence="8">Peripheral membrane protein</topology>
    </subcellularLocation>
    <subcellularLocation>
        <location evidence="1">Membrane</location>
    </subcellularLocation>
</comment>
<gene>
    <name evidence="8" type="primary">atpH</name>
    <name evidence="9" type="ORF">ACERLL_00145</name>
</gene>
<dbReference type="NCBIfam" id="NF004402">
    <property type="entry name" value="PRK05758.2-2"/>
    <property type="match status" value="1"/>
</dbReference>
<keyword evidence="5 8" id="KW-0472">Membrane</keyword>
<keyword evidence="10" id="KW-1185">Reference proteome</keyword>
<keyword evidence="2 8" id="KW-0813">Transport</keyword>
<evidence type="ECO:0000256" key="6">
    <source>
        <dbReference type="ARBA" id="ARBA00023196"/>
    </source>
</evidence>
<evidence type="ECO:0000313" key="9">
    <source>
        <dbReference type="EMBL" id="MFA9459234.1"/>
    </source>
</evidence>
<accession>A0ABV4TRK5</accession>
<evidence type="ECO:0000256" key="8">
    <source>
        <dbReference type="HAMAP-Rule" id="MF_01416"/>
    </source>
</evidence>
<evidence type="ECO:0000256" key="4">
    <source>
        <dbReference type="ARBA" id="ARBA00023065"/>
    </source>
</evidence>
<name>A0ABV4TRK5_9GAMM</name>
<evidence type="ECO:0000313" key="10">
    <source>
        <dbReference type="Proteomes" id="UP001575181"/>
    </source>
</evidence>